<reference evidence="5 6" key="1">
    <citation type="submission" date="2013-12" db="EMBL/GenBank/DDBJ databases">
        <title>Complete genome sequence of Rhizobium etli bv. mimosae IE4771.</title>
        <authorList>
            <person name="Bustos P."/>
            <person name="Santamaria R.I."/>
            <person name="Lozano L."/>
            <person name="Ormeno-Orrillo E."/>
            <person name="Rogel M.A."/>
            <person name="Romero D."/>
            <person name="Cevallos M.A."/>
            <person name="Martinez-Romero E."/>
            <person name="Gonzalez V."/>
        </authorList>
    </citation>
    <scope>NUCLEOTIDE SEQUENCE [LARGE SCALE GENOMIC DNA]</scope>
    <source>
        <strain evidence="5 6">IE4771</strain>
    </source>
</reference>
<keyword evidence="3" id="KW-0479">Metal-binding</keyword>
<dbReference type="EMBL" id="CP006986">
    <property type="protein sequence ID" value="AIC27751.1"/>
    <property type="molecule type" value="Genomic_DNA"/>
</dbReference>
<protein>
    <submittedName>
        <fullName evidence="5">HAD superfamily hydrolase protein</fullName>
    </submittedName>
</protein>
<evidence type="ECO:0000256" key="1">
    <source>
        <dbReference type="ARBA" id="ARBA00001946"/>
    </source>
</evidence>
<dbReference type="Gene3D" id="1.10.150.240">
    <property type="entry name" value="Putative phosphatase, domain 2"/>
    <property type="match status" value="1"/>
</dbReference>
<evidence type="ECO:0000256" key="4">
    <source>
        <dbReference type="ARBA" id="ARBA00022842"/>
    </source>
</evidence>
<name>A0A060I832_RHIET</name>
<dbReference type="SFLD" id="SFLDS00003">
    <property type="entry name" value="Haloacid_Dehalogenase"/>
    <property type="match status" value="1"/>
</dbReference>
<organism evidence="5 6">
    <name type="scientific">Rhizobium etli bv. mimosae str. IE4771</name>
    <dbReference type="NCBI Taxonomy" id="1432050"/>
    <lineage>
        <taxon>Bacteria</taxon>
        <taxon>Pseudomonadati</taxon>
        <taxon>Pseudomonadota</taxon>
        <taxon>Alphaproteobacteria</taxon>
        <taxon>Hyphomicrobiales</taxon>
        <taxon>Rhizobiaceae</taxon>
        <taxon>Rhizobium/Agrobacterium group</taxon>
        <taxon>Rhizobium</taxon>
    </lineage>
</organism>
<dbReference type="InterPro" id="IPR023214">
    <property type="entry name" value="HAD_sf"/>
</dbReference>
<dbReference type="PANTHER" id="PTHR46193">
    <property type="entry name" value="6-PHOSPHOGLUCONATE PHOSPHATASE"/>
    <property type="match status" value="1"/>
</dbReference>
<dbReference type="Proteomes" id="UP000027180">
    <property type="component" value="Chromosome"/>
</dbReference>
<evidence type="ECO:0000256" key="3">
    <source>
        <dbReference type="ARBA" id="ARBA00022723"/>
    </source>
</evidence>
<comment type="similarity">
    <text evidence="2">Belongs to the HAD-like hydrolase superfamily. CbbY/CbbZ/Gph/YieH family.</text>
</comment>
<dbReference type="KEGG" id="rei:IE4771_CH02651"/>
<sequence length="225" mass="24423">MKLTIFDCDGVLVNSEEIYLAAELEFLESIGAGFEPKAYMQSFMGLSPSMWEAKLQNCVEAKTGTPLPRDFYAQIDHISTMRLEADLAEIPFARQAINKIATLRCVASSTPSTRLRWKLQHVGLIDLFDPHIFSADLVANGKPAPDLFLHAATAMNALPHECVVVEDSVNGVIAGKAAGMRVIGFTAGNHCSANHGESLMRSGADIIVENYDDLAAAIERFAGPR</sequence>
<dbReference type="InterPro" id="IPR006439">
    <property type="entry name" value="HAD-SF_hydro_IA"/>
</dbReference>
<accession>A0A060I832</accession>
<dbReference type="GO" id="GO:0046872">
    <property type="term" value="F:metal ion binding"/>
    <property type="evidence" value="ECO:0007669"/>
    <property type="project" value="UniProtKB-KW"/>
</dbReference>
<dbReference type="PANTHER" id="PTHR46193:SF10">
    <property type="entry name" value="6-PHOSPHOGLUCONATE PHOSPHATASE"/>
    <property type="match status" value="1"/>
</dbReference>
<dbReference type="InterPro" id="IPR023198">
    <property type="entry name" value="PGP-like_dom2"/>
</dbReference>
<dbReference type="InterPro" id="IPR036412">
    <property type="entry name" value="HAD-like_sf"/>
</dbReference>
<dbReference type="Pfam" id="PF00702">
    <property type="entry name" value="Hydrolase"/>
    <property type="match status" value="1"/>
</dbReference>
<dbReference type="SFLD" id="SFLDG01129">
    <property type="entry name" value="C1.5:_HAD__Beta-PGM__Phosphata"/>
    <property type="match status" value="1"/>
</dbReference>
<keyword evidence="5" id="KW-0378">Hydrolase</keyword>
<proteinExistence type="inferred from homology"/>
<dbReference type="RefSeq" id="WP_010059407.1">
    <property type="nucleotide sequence ID" value="NZ_CP006986.1"/>
</dbReference>
<keyword evidence="4" id="KW-0460">Magnesium</keyword>
<dbReference type="InterPro" id="IPR051600">
    <property type="entry name" value="Beta-PGM-like"/>
</dbReference>
<dbReference type="Gene3D" id="3.40.50.1000">
    <property type="entry name" value="HAD superfamily/HAD-like"/>
    <property type="match status" value="1"/>
</dbReference>
<evidence type="ECO:0000313" key="6">
    <source>
        <dbReference type="Proteomes" id="UP000027180"/>
    </source>
</evidence>
<dbReference type="SFLD" id="SFLDG01135">
    <property type="entry name" value="C1.5.6:_HAD__Beta-PGM__Phospha"/>
    <property type="match status" value="1"/>
</dbReference>
<dbReference type="SUPFAM" id="SSF56784">
    <property type="entry name" value="HAD-like"/>
    <property type="match status" value="1"/>
</dbReference>
<evidence type="ECO:0000313" key="5">
    <source>
        <dbReference type="EMBL" id="AIC27751.1"/>
    </source>
</evidence>
<dbReference type="NCBIfam" id="TIGR01509">
    <property type="entry name" value="HAD-SF-IA-v3"/>
    <property type="match status" value="1"/>
</dbReference>
<dbReference type="GO" id="GO:0016787">
    <property type="term" value="F:hydrolase activity"/>
    <property type="evidence" value="ECO:0007669"/>
    <property type="project" value="UniProtKB-KW"/>
</dbReference>
<dbReference type="AlphaFoldDB" id="A0A060I832"/>
<dbReference type="OrthoDB" id="9797743at2"/>
<comment type="cofactor">
    <cofactor evidence="1">
        <name>Mg(2+)</name>
        <dbReference type="ChEBI" id="CHEBI:18420"/>
    </cofactor>
</comment>
<gene>
    <name evidence="5" type="ORF">IE4771_CH02651</name>
</gene>
<dbReference type="HOGENOM" id="CLU_045011_13_2_5"/>
<evidence type="ECO:0000256" key="2">
    <source>
        <dbReference type="ARBA" id="ARBA00006171"/>
    </source>
</evidence>